<dbReference type="AlphaFoldDB" id="A0A1J9RAF8"/>
<keyword evidence="2" id="KW-1185">Reference proteome</keyword>
<evidence type="ECO:0000313" key="1">
    <source>
        <dbReference type="EMBL" id="OJD24653.1"/>
    </source>
</evidence>
<protein>
    <submittedName>
        <fullName evidence="1">Uncharacterized protein</fullName>
    </submittedName>
</protein>
<proteinExistence type="predicted"/>
<dbReference type="Proteomes" id="UP000242791">
    <property type="component" value="Unassembled WGS sequence"/>
</dbReference>
<gene>
    <name evidence="1" type="ORF">ACJ73_03989</name>
</gene>
<organism evidence="1 2">
    <name type="scientific">Blastomyces percursus</name>
    <dbReference type="NCBI Taxonomy" id="1658174"/>
    <lineage>
        <taxon>Eukaryota</taxon>
        <taxon>Fungi</taxon>
        <taxon>Dikarya</taxon>
        <taxon>Ascomycota</taxon>
        <taxon>Pezizomycotina</taxon>
        <taxon>Eurotiomycetes</taxon>
        <taxon>Eurotiomycetidae</taxon>
        <taxon>Onygenales</taxon>
        <taxon>Ajellomycetaceae</taxon>
        <taxon>Blastomyces</taxon>
    </lineage>
</organism>
<comment type="caution">
    <text evidence="1">The sequence shown here is derived from an EMBL/GenBank/DDBJ whole genome shotgun (WGS) entry which is preliminary data.</text>
</comment>
<dbReference type="OrthoDB" id="10527096at2759"/>
<evidence type="ECO:0000313" key="2">
    <source>
        <dbReference type="Proteomes" id="UP000242791"/>
    </source>
</evidence>
<reference evidence="1 2" key="1">
    <citation type="submission" date="2015-08" db="EMBL/GenBank/DDBJ databases">
        <title>Emmonsia species relationships and genome sequence.</title>
        <authorList>
            <person name="Cuomo C.A."/>
            <person name="Schwartz I.S."/>
            <person name="Kenyon C."/>
            <person name="De Hoog G.S."/>
            <person name="Govender N.P."/>
            <person name="Botha A."/>
            <person name="Moreno L."/>
            <person name="De Vries M."/>
            <person name="Munoz J.F."/>
            <person name="Stielow J.B."/>
        </authorList>
    </citation>
    <scope>NUCLEOTIDE SEQUENCE [LARGE SCALE GENOMIC DNA]</scope>
    <source>
        <strain evidence="1 2">EI222</strain>
    </source>
</reference>
<dbReference type="EMBL" id="LGTZ01000517">
    <property type="protein sequence ID" value="OJD24653.1"/>
    <property type="molecule type" value="Genomic_DNA"/>
</dbReference>
<name>A0A1J9RAF8_9EURO</name>
<sequence length="106" mass="11998">MVHPEDGPPEWDPWAVKKTLQLSTPSMSCGFGKPLMGRYRIRATYYCTPVHPFTPFHPLRPSTMTPVHPLRPFISTPVDHDARSPMTPVHLYARSSLRPSTMTPSD</sequence>
<accession>A0A1J9RAF8</accession>
<dbReference type="VEuPathDB" id="FungiDB:ACJ73_03989"/>